<evidence type="ECO:0000256" key="1">
    <source>
        <dbReference type="SAM" id="MobiDB-lite"/>
    </source>
</evidence>
<dbReference type="AlphaFoldDB" id="A0AAN9A7A3"/>
<organism evidence="3 4">
    <name type="scientific">Halocaridina rubra</name>
    <name type="common">Hawaiian red shrimp</name>
    <dbReference type="NCBI Taxonomy" id="373956"/>
    <lineage>
        <taxon>Eukaryota</taxon>
        <taxon>Metazoa</taxon>
        <taxon>Ecdysozoa</taxon>
        <taxon>Arthropoda</taxon>
        <taxon>Crustacea</taxon>
        <taxon>Multicrustacea</taxon>
        <taxon>Malacostraca</taxon>
        <taxon>Eumalacostraca</taxon>
        <taxon>Eucarida</taxon>
        <taxon>Decapoda</taxon>
        <taxon>Pleocyemata</taxon>
        <taxon>Caridea</taxon>
        <taxon>Atyoidea</taxon>
        <taxon>Atyidae</taxon>
        <taxon>Halocaridina</taxon>
    </lineage>
</organism>
<dbReference type="Pfam" id="PF01607">
    <property type="entry name" value="CBM_14"/>
    <property type="match status" value="1"/>
</dbReference>
<feature type="domain" description="Chitin-binding type-2" evidence="2">
    <location>
        <begin position="381"/>
        <end position="439"/>
    </location>
</feature>
<feature type="region of interest" description="Disordered" evidence="1">
    <location>
        <begin position="168"/>
        <end position="319"/>
    </location>
</feature>
<feature type="compositionally biased region" description="Acidic residues" evidence="1">
    <location>
        <begin position="208"/>
        <end position="226"/>
    </location>
</feature>
<gene>
    <name evidence="3" type="ORF">SK128_016778</name>
</gene>
<dbReference type="InterPro" id="IPR002557">
    <property type="entry name" value="Chitin-bd_dom"/>
</dbReference>
<dbReference type="SUPFAM" id="SSF57625">
    <property type="entry name" value="Invertebrate chitin-binding proteins"/>
    <property type="match status" value="1"/>
</dbReference>
<dbReference type="InterPro" id="IPR036508">
    <property type="entry name" value="Chitin-bd_dom_sf"/>
</dbReference>
<dbReference type="GO" id="GO:0008061">
    <property type="term" value="F:chitin binding"/>
    <property type="evidence" value="ECO:0007669"/>
    <property type="project" value="InterPro"/>
</dbReference>
<accession>A0AAN9A7A3</accession>
<dbReference type="PANTHER" id="PTHR22933">
    <property type="entry name" value="FI18007P1-RELATED"/>
    <property type="match status" value="1"/>
</dbReference>
<protein>
    <recommendedName>
        <fullName evidence="2">Chitin-binding type-2 domain-containing protein</fullName>
    </recommendedName>
</protein>
<feature type="compositionally biased region" description="Polar residues" evidence="1">
    <location>
        <begin position="141"/>
        <end position="151"/>
    </location>
</feature>
<sequence length="625" mass="71208">MLELAHTVLIKNREGESYFKSGLVFCWCRSVSCESLSFLELFGKEIRSMKKLKCTLLMLLAVTRQFISCEPIPQFRHPAHIPQHRIPVFSQPSQRERVIPPPSYQREKFLISPPKERENYQPPSAPPGSSFFSGPEPHPPQSFTQQPLSTEPAQALSPLTLGQLPLEARPEFDNPDFTGPSLPEYTGSDFHEYDDQEEQREEFVPTFTEDEQTPEEGNENNQEEVVEERGSPVPQSSTILPEVHEPEIDHQEVTGEHREALNDREVQSHVTEVHHPVNSFEDSNRFEEQESQDIEFLSAPPQSHRRQNPAPRSPVHPNQIPVYRDRTQAQIAAIGGGGGIGTRQFLPNYNQQQGGTFDEEVEEDEEEEEPDRLSILLQNSKFSCVDKNNGYYADEEVQCEVFHYCQDRVKHSWLCPEGASFHQVHLICMPQSEDNICERSSTFHFVNDYLYKEIEGPNKTYADRYYPEGFQGGAGRAGARPETIQGSRDTVAGFKPTDQQHNSFPSPSRKRRPVTTFQDPIIYQPTAEATDTSPGHLFFAEQDDSERVHQATPSFHTPDHFPGQFDHQEPSFQAPHHFQGGGGIRNFASFHAPEEVRVGRPRPIHPQFQQGRRQGVFNRPIARIG</sequence>
<comment type="caution">
    <text evidence="3">The sequence shown here is derived from an EMBL/GenBank/DDBJ whole genome shotgun (WGS) entry which is preliminary data.</text>
</comment>
<evidence type="ECO:0000313" key="3">
    <source>
        <dbReference type="EMBL" id="KAK7076824.1"/>
    </source>
</evidence>
<dbReference type="PROSITE" id="PS50940">
    <property type="entry name" value="CHIT_BIND_II"/>
    <property type="match status" value="1"/>
</dbReference>
<evidence type="ECO:0000259" key="2">
    <source>
        <dbReference type="PROSITE" id="PS50940"/>
    </source>
</evidence>
<dbReference type="InterPro" id="IPR052976">
    <property type="entry name" value="Scoloptoxin-like"/>
</dbReference>
<feature type="compositionally biased region" description="Polar residues" evidence="1">
    <location>
        <begin position="497"/>
        <end position="506"/>
    </location>
</feature>
<keyword evidence="4" id="KW-1185">Reference proteome</keyword>
<feature type="compositionally biased region" description="Basic and acidic residues" evidence="1">
    <location>
        <begin position="242"/>
        <end position="275"/>
    </location>
</feature>
<feature type="region of interest" description="Disordered" evidence="1">
    <location>
        <begin position="86"/>
        <end position="151"/>
    </location>
</feature>
<feature type="region of interest" description="Disordered" evidence="1">
    <location>
        <begin position="489"/>
        <end position="513"/>
    </location>
</feature>
<dbReference type="GO" id="GO:0005576">
    <property type="term" value="C:extracellular region"/>
    <property type="evidence" value="ECO:0007669"/>
    <property type="project" value="InterPro"/>
</dbReference>
<evidence type="ECO:0000313" key="4">
    <source>
        <dbReference type="Proteomes" id="UP001381693"/>
    </source>
</evidence>
<reference evidence="3 4" key="1">
    <citation type="submission" date="2023-11" db="EMBL/GenBank/DDBJ databases">
        <title>Halocaridina rubra genome assembly.</title>
        <authorList>
            <person name="Smith C."/>
        </authorList>
    </citation>
    <scope>NUCLEOTIDE SEQUENCE [LARGE SCALE GENOMIC DNA]</scope>
    <source>
        <strain evidence="3">EP-1</strain>
        <tissue evidence="3">Whole</tissue>
    </source>
</reference>
<name>A0AAN9A7A3_HALRR</name>
<dbReference type="PANTHER" id="PTHR22933:SF31">
    <property type="entry name" value="FI18007P1"/>
    <property type="match status" value="1"/>
</dbReference>
<dbReference type="Proteomes" id="UP001381693">
    <property type="component" value="Unassembled WGS sequence"/>
</dbReference>
<proteinExistence type="predicted"/>
<dbReference type="EMBL" id="JAXCGZ010009540">
    <property type="protein sequence ID" value="KAK7076824.1"/>
    <property type="molecule type" value="Genomic_DNA"/>
</dbReference>
<feature type="compositionally biased region" description="Basic and acidic residues" evidence="1">
    <location>
        <begin position="105"/>
        <end position="119"/>
    </location>
</feature>